<dbReference type="Gene3D" id="1.10.287.950">
    <property type="entry name" value="Methyl-accepting chemotaxis protein"/>
    <property type="match status" value="1"/>
</dbReference>
<dbReference type="CDD" id="cd11386">
    <property type="entry name" value="MCP_signal"/>
    <property type="match status" value="1"/>
</dbReference>
<evidence type="ECO:0000259" key="6">
    <source>
        <dbReference type="PROSITE" id="PS50111"/>
    </source>
</evidence>
<dbReference type="GO" id="GO:0016020">
    <property type="term" value="C:membrane"/>
    <property type="evidence" value="ECO:0007669"/>
    <property type="project" value="UniProtKB-SubCell"/>
</dbReference>
<feature type="domain" description="HAMP" evidence="7">
    <location>
        <begin position="332"/>
        <end position="386"/>
    </location>
</feature>
<gene>
    <name evidence="8" type="ORF">H9804_07070</name>
</gene>
<dbReference type="PROSITE" id="PS50111">
    <property type="entry name" value="CHEMOTAXIS_TRANSDUC_2"/>
    <property type="match status" value="1"/>
</dbReference>
<evidence type="ECO:0000256" key="1">
    <source>
        <dbReference type="ARBA" id="ARBA00004370"/>
    </source>
</evidence>
<dbReference type="EMBL" id="DXAQ01000109">
    <property type="protein sequence ID" value="HIZ89689.1"/>
    <property type="molecule type" value="Genomic_DNA"/>
</dbReference>
<sequence length="664" mass="73409">MSIAKKINIFTISLALLCIISNIFSFFSSLSSLNSSKNLDAIHLTANQLLSEVSVNINNTSSTLLRYVTQKKDSDLQSLKQLVESPALKNYIDFITKNSNQLKDLNDIYKASNDNFNTYKAHVKKSYNTFSSFASRGEEFLQSLNQTRNYVSNVHDNARKKERDFLNQDVETRLYYANFIDELSKIKEILSEVQFDANEILSGTSSNEMLFENITNDLITVRQHAQKLYEASKLPENKKYLNDIIENVSEMIKVAKRVSPDFKSYVQAFTDANEDGNMISAELLKMTSTLNNIMRSDANKTITAQYSSFIISLVFAIISIVYAVIIMYVLNRSVIKPLRYTTKLVGSLTQGDGDLTKRVNIHSKDELGQLAGYINMFISNVQEIIVEVKSSSDEVASGSVQLSATMEELSTTFSAQAQQLSTMAESIDSIKTISQNTSNTLENNMNVLEKTATETDDGAKALNGVQENMINIKNETVSLSEAIDRLASSSNQIGEILGVINDIANQTNLLALNAAIEAARAGEAGRGFAVVADEVRKLAERTQHATGEIEQIIGSLQKDTETVSIEMGKSIESVQQGVDNIGETNSGFMQVVTGIKDLKSDMMQVAEQVSNQFTTIVKTNDDAQSIVAGVEESSSAVNEIASTVEHLQMRTEQLKNVISRFKVS</sequence>
<keyword evidence="5" id="KW-1133">Transmembrane helix</keyword>
<dbReference type="PROSITE" id="PS50885">
    <property type="entry name" value="HAMP"/>
    <property type="match status" value="1"/>
</dbReference>
<evidence type="ECO:0000313" key="9">
    <source>
        <dbReference type="Proteomes" id="UP000824176"/>
    </source>
</evidence>
<evidence type="ECO:0000313" key="8">
    <source>
        <dbReference type="EMBL" id="HIZ89689.1"/>
    </source>
</evidence>
<dbReference type="Pfam" id="PF00672">
    <property type="entry name" value="HAMP"/>
    <property type="match status" value="1"/>
</dbReference>
<keyword evidence="2 4" id="KW-0807">Transducer</keyword>
<keyword evidence="5" id="KW-0472">Membrane</keyword>
<dbReference type="FunFam" id="1.10.287.950:FF:000001">
    <property type="entry name" value="Methyl-accepting chemotaxis sensory transducer"/>
    <property type="match status" value="1"/>
</dbReference>
<evidence type="ECO:0000256" key="2">
    <source>
        <dbReference type="ARBA" id="ARBA00023224"/>
    </source>
</evidence>
<feature type="domain" description="Methyl-accepting transducer" evidence="6">
    <location>
        <begin position="391"/>
        <end position="648"/>
    </location>
</feature>
<dbReference type="InterPro" id="IPR003660">
    <property type="entry name" value="HAMP_dom"/>
</dbReference>
<reference evidence="8" key="2">
    <citation type="submission" date="2021-04" db="EMBL/GenBank/DDBJ databases">
        <authorList>
            <person name="Gilroy R."/>
        </authorList>
    </citation>
    <scope>NUCLEOTIDE SEQUENCE</scope>
    <source>
        <strain evidence="8">ChiW4-1371</strain>
    </source>
</reference>
<dbReference type="GO" id="GO:0007165">
    <property type="term" value="P:signal transduction"/>
    <property type="evidence" value="ECO:0007669"/>
    <property type="project" value="UniProtKB-KW"/>
</dbReference>
<feature type="transmembrane region" description="Helical" evidence="5">
    <location>
        <begin position="309"/>
        <end position="330"/>
    </location>
</feature>
<evidence type="ECO:0000259" key="7">
    <source>
        <dbReference type="PROSITE" id="PS50885"/>
    </source>
</evidence>
<organism evidence="8 9">
    <name type="scientific">Candidatus Mucispirillum faecigallinarum</name>
    <dbReference type="NCBI Taxonomy" id="2838699"/>
    <lineage>
        <taxon>Bacteria</taxon>
        <taxon>Pseudomonadati</taxon>
        <taxon>Deferribacterota</taxon>
        <taxon>Deferribacteres</taxon>
        <taxon>Deferribacterales</taxon>
        <taxon>Mucispirillaceae</taxon>
        <taxon>Mucispirillum</taxon>
    </lineage>
</organism>
<dbReference type="PANTHER" id="PTHR32089:SF112">
    <property type="entry name" value="LYSOZYME-LIKE PROTEIN-RELATED"/>
    <property type="match status" value="1"/>
</dbReference>
<dbReference type="SMART" id="SM00283">
    <property type="entry name" value="MA"/>
    <property type="match status" value="1"/>
</dbReference>
<protein>
    <submittedName>
        <fullName evidence="8">Methyl-accepting chemotaxis protein</fullName>
    </submittedName>
</protein>
<evidence type="ECO:0000256" key="3">
    <source>
        <dbReference type="ARBA" id="ARBA00029447"/>
    </source>
</evidence>
<comment type="similarity">
    <text evidence="3">Belongs to the methyl-accepting chemotaxis (MCP) protein family.</text>
</comment>
<proteinExistence type="inferred from homology"/>
<evidence type="ECO:0000256" key="4">
    <source>
        <dbReference type="PROSITE-ProRule" id="PRU00284"/>
    </source>
</evidence>
<dbReference type="Pfam" id="PF00015">
    <property type="entry name" value="MCPsignal"/>
    <property type="match status" value="1"/>
</dbReference>
<dbReference type="InterPro" id="IPR004089">
    <property type="entry name" value="MCPsignal_dom"/>
</dbReference>
<evidence type="ECO:0000256" key="5">
    <source>
        <dbReference type="SAM" id="Phobius"/>
    </source>
</evidence>
<accession>A0A9D2KAU3</accession>
<comment type="caution">
    <text evidence="8">The sequence shown here is derived from an EMBL/GenBank/DDBJ whole genome shotgun (WGS) entry which is preliminary data.</text>
</comment>
<dbReference type="Proteomes" id="UP000824176">
    <property type="component" value="Unassembled WGS sequence"/>
</dbReference>
<comment type="subcellular location">
    <subcellularLocation>
        <location evidence="1">Membrane</location>
    </subcellularLocation>
</comment>
<reference evidence="8" key="1">
    <citation type="journal article" date="2021" name="PeerJ">
        <title>Extensive microbial diversity within the chicken gut microbiome revealed by metagenomics and culture.</title>
        <authorList>
            <person name="Gilroy R."/>
            <person name="Ravi A."/>
            <person name="Getino M."/>
            <person name="Pursley I."/>
            <person name="Horton D.L."/>
            <person name="Alikhan N.F."/>
            <person name="Baker D."/>
            <person name="Gharbi K."/>
            <person name="Hall N."/>
            <person name="Watson M."/>
            <person name="Adriaenssens E.M."/>
            <person name="Foster-Nyarko E."/>
            <person name="Jarju S."/>
            <person name="Secka A."/>
            <person name="Antonio M."/>
            <person name="Oren A."/>
            <person name="Chaudhuri R.R."/>
            <person name="La Ragione R."/>
            <person name="Hildebrand F."/>
            <person name="Pallen M.J."/>
        </authorList>
    </citation>
    <scope>NUCLEOTIDE SEQUENCE</scope>
    <source>
        <strain evidence="8">ChiW4-1371</strain>
    </source>
</reference>
<dbReference type="PANTHER" id="PTHR32089">
    <property type="entry name" value="METHYL-ACCEPTING CHEMOTAXIS PROTEIN MCPB"/>
    <property type="match status" value="1"/>
</dbReference>
<keyword evidence="5" id="KW-0812">Transmembrane</keyword>
<dbReference type="GO" id="GO:0006935">
    <property type="term" value="P:chemotaxis"/>
    <property type="evidence" value="ECO:0007669"/>
    <property type="project" value="UniProtKB-ARBA"/>
</dbReference>
<dbReference type="CDD" id="cd06225">
    <property type="entry name" value="HAMP"/>
    <property type="match status" value="1"/>
</dbReference>
<dbReference type="SMART" id="SM00304">
    <property type="entry name" value="HAMP"/>
    <property type="match status" value="1"/>
</dbReference>
<name>A0A9D2KAU3_9BACT</name>
<dbReference type="SUPFAM" id="SSF58104">
    <property type="entry name" value="Methyl-accepting chemotaxis protein (MCP) signaling domain"/>
    <property type="match status" value="1"/>
</dbReference>
<dbReference type="AlphaFoldDB" id="A0A9D2KAU3"/>